<evidence type="ECO:0000313" key="2">
    <source>
        <dbReference type="EMBL" id="ACV21547.1"/>
    </source>
</evidence>
<feature type="transmembrane region" description="Helical" evidence="1">
    <location>
        <begin position="54"/>
        <end position="73"/>
    </location>
</feature>
<dbReference type="AlphaFoldDB" id="C7N326"/>
<sequence>MARSGKAGAAVWAARLAFLTVFVINMMCVVQFVLWPGGYTGAYELSGVPGDVAVRGIGIAFAMWNVTYPLVIFNPDRFRTVGWIVLAQQLVGLVGESWILSTLPAGHDLLASSILRFIVFDGAGLVLMAAAFFWMLAATRHKA</sequence>
<feature type="transmembrane region" description="Helical" evidence="1">
    <location>
        <begin position="12"/>
        <end position="34"/>
    </location>
</feature>
<organism evidence="2 3">
    <name type="scientific">Slackia heliotrinireducens (strain ATCC 29202 / DSM 20476 / NCTC 11029 / RHS 1)</name>
    <name type="common">Peptococcus heliotrinreducens</name>
    <dbReference type="NCBI Taxonomy" id="471855"/>
    <lineage>
        <taxon>Bacteria</taxon>
        <taxon>Bacillati</taxon>
        <taxon>Actinomycetota</taxon>
        <taxon>Coriobacteriia</taxon>
        <taxon>Eggerthellales</taxon>
        <taxon>Eggerthellaceae</taxon>
        <taxon>Slackia</taxon>
    </lineage>
</organism>
<proteinExistence type="predicted"/>
<evidence type="ECO:0000313" key="3">
    <source>
        <dbReference type="Proteomes" id="UP000002026"/>
    </source>
</evidence>
<dbReference type="Proteomes" id="UP000002026">
    <property type="component" value="Chromosome"/>
</dbReference>
<reference evidence="2 3" key="1">
    <citation type="journal article" date="2009" name="Stand. Genomic Sci.">
        <title>Complete genome sequence of Slackia heliotrinireducens type strain (RHS 1).</title>
        <authorList>
            <person name="Pukall R."/>
            <person name="Lapidus A."/>
            <person name="Nolan M."/>
            <person name="Copeland A."/>
            <person name="Glavina Del Rio T."/>
            <person name="Lucas S."/>
            <person name="Chen F."/>
            <person name="Tice H."/>
            <person name="Cheng J.F."/>
            <person name="Chertkov O."/>
            <person name="Bruce D."/>
            <person name="Goodwin L."/>
            <person name="Kuske C."/>
            <person name="Brettin T."/>
            <person name="Detter J.C."/>
            <person name="Han C."/>
            <person name="Pitluck S."/>
            <person name="Pati A."/>
            <person name="Mavrommatis K."/>
            <person name="Ivanova N."/>
            <person name="Ovchinnikova G."/>
            <person name="Chen A."/>
            <person name="Palaniappan K."/>
            <person name="Schneider S."/>
            <person name="Rohde M."/>
            <person name="Chain P."/>
            <person name="D'haeseleer P."/>
            <person name="Goker M."/>
            <person name="Bristow J."/>
            <person name="Eisen J.A."/>
            <person name="Markowitz V."/>
            <person name="Kyrpides N.C."/>
            <person name="Klenk H.P."/>
            <person name="Hugenholtz P."/>
        </authorList>
    </citation>
    <scope>NUCLEOTIDE SEQUENCE [LARGE SCALE GENOMIC DNA]</scope>
    <source>
        <strain evidence="3">ATCC 29202 / DSM 20476 / NCTC 11029 / RHS 1</strain>
    </source>
</reference>
<dbReference type="RefSeq" id="WP_012797652.1">
    <property type="nucleotide sequence ID" value="NC_013165.1"/>
</dbReference>
<protein>
    <submittedName>
        <fullName evidence="2">Uncharacterized protein</fullName>
    </submittedName>
</protein>
<evidence type="ECO:0000256" key="1">
    <source>
        <dbReference type="SAM" id="Phobius"/>
    </source>
</evidence>
<dbReference type="KEGG" id="shi:Shel_04870"/>
<keyword evidence="1" id="KW-1133">Transmembrane helix</keyword>
<dbReference type="STRING" id="471855.Shel_04870"/>
<dbReference type="HOGENOM" id="CLU_129205_0_0_11"/>
<keyword evidence="3" id="KW-1185">Reference proteome</keyword>
<keyword evidence="1" id="KW-0812">Transmembrane</keyword>
<name>C7N326_SLAHD</name>
<dbReference type="EMBL" id="CP001684">
    <property type="protein sequence ID" value="ACV21547.1"/>
    <property type="molecule type" value="Genomic_DNA"/>
</dbReference>
<dbReference type="eggNOG" id="ENOG502ZU23">
    <property type="taxonomic scope" value="Bacteria"/>
</dbReference>
<feature type="transmembrane region" description="Helical" evidence="1">
    <location>
        <begin position="80"/>
        <end position="101"/>
    </location>
</feature>
<gene>
    <name evidence="2" type="ordered locus">Shel_04870</name>
</gene>
<keyword evidence="1" id="KW-0472">Membrane</keyword>
<feature type="transmembrane region" description="Helical" evidence="1">
    <location>
        <begin position="113"/>
        <end position="137"/>
    </location>
</feature>
<accession>C7N326</accession>